<dbReference type="InterPro" id="IPR000792">
    <property type="entry name" value="Tscrpt_reg_LuxR_C"/>
</dbReference>
<dbReference type="EMBL" id="CASHTH010003088">
    <property type="protein sequence ID" value="CAI8040195.1"/>
    <property type="molecule type" value="Genomic_DNA"/>
</dbReference>
<keyword evidence="3" id="KW-1185">Reference proteome</keyword>
<dbReference type="AlphaFoldDB" id="A0AA35X6Q4"/>
<sequence length="155" mass="17440">MVLLDKGPRFNPAHHSGATFGTFIRPRICGTLMDAKSRELTHSNRELPNLYAAWDSCKEPDAEVNSDVGGLLEVPDPSAAFEDELIRDISFECALPELLKMLTPRERDVFARIREHHLNWEIAEALEISEARVSQLITQMTQKLKSTGQRLGLAE</sequence>
<organism evidence="2 3">
    <name type="scientific">Geodia barretti</name>
    <name type="common">Barrett's horny sponge</name>
    <dbReference type="NCBI Taxonomy" id="519541"/>
    <lineage>
        <taxon>Eukaryota</taxon>
        <taxon>Metazoa</taxon>
        <taxon>Porifera</taxon>
        <taxon>Demospongiae</taxon>
        <taxon>Heteroscleromorpha</taxon>
        <taxon>Tetractinellida</taxon>
        <taxon>Astrophorina</taxon>
        <taxon>Geodiidae</taxon>
        <taxon>Geodia</taxon>
    </lineage>
</organism>
<dbReference type="InterPro" id="IPR016032">
    <property type="entry name" value="Sig_transdc_resp-reg_C-effctor"/>
</dbReference>
<evidence type="ECO:0000313" key="2">
    <source>
        <dbReference type="EMBL" id="CAI8040195.1"/>
    </source>
</evidence>
<feature type="domain" description="HTH luxR-type" evidence="1">
    <location>
        <begin position="95"/>
        <end position="155"/>
    </location>
</feature>
<dbReference type="Pfam" id="PF00196">
    <property type="entry name" value="GerE"/>
    <property type="match status" value="1"/>
</dbReference>
<proteinExistence type="predicted"/>
<protein>
    <recommendedName>
        <fullName evidence="1">HTH luxR-type domain-containing protein</fullName>
    </recommendedName>
</protein>
<comment type="caution">
    <text evidence="2">The sequence shown here is derived from an EMBL/GenBank/DDBJ whole genome shotgun (WGS) entry which is preliminary data.</text>
</comment>
<dbReference type="Proteomes" id="UP001174909">
    <property type="component" value="Unassembled WGS sequence"/>
</dbReference>
<dbReference type="SMART" id="SM00421">
    <property type="entry name" value="HTH_LUXR"/>
    <property type="match status" value="1"/>
</dbReference>
<dbReference type="InterPro" id="IPR036388">
    <property type="entry name" value="WH-like_DNA-bd_sf"/>
</dbReference>
<reference evidence="2" key="1">
    <citation type="submission" date="2023-03" db="EMBL/GenBank/DDBJ databases">
        <authorList>
            <person name="Steffen K."/>
            <person name="Cardenas P."/>
        </authorList>
    </citation>
    <scope>NUCLEOTIDE SEQUENCE</scope>
</reference>
<dbReference type="Gene3D" id="1.10.10.10">
    <property type="entry name" value="Winged helix-like DNA-binding domain superfamily/Winged helix DNA-binding domain"/>
    <property type="match status" value="1"/>
</dbReference>
<accession>A0AA35X6Q4</accession>
<dbReference type="GO" id="GO:0003677">
    <property type="term" value="F:DNA binding"/>
    <property type="evidence" value="ECO:0007669"/>
    <property type="project" value="InterPro"/>
</dbReference>
<dbReference type="PROSITE" id="PS50043">
    <property type="entry name" value="HTH_LUXR_2"/>
    <property type="match status" value="1"/>
</dbReference>
<evidence type="ECO:0000313" key="3">
    <source>
        <dbReference type="Proteomes" id="UP001174909"/>
    </source>
</evidence>
<evidence type="ECO:0000259" key="1">
    <source>
        <dbReference type="PROSITE" id="PS50043"/>
    </source>
</evidence>
<name>A0AA35X6Q4_GEOBA</name>
<dbReference type="GO" id="GO:0006355">
    <property type="term" value="P:regulation of DNA-templated transcription"/>
    <property type="evidence" value="ECO:0007669"/>
    <property type="project" value="InterPro"/>
</dbReference>
<gene>
    <name evidence="2" type="ORF">GBAR_LOCUS22397</name>
</gene>
<dbReference type="SUPFAM" id="SSF46894">
    <property type="entry name" value="C-terminal effector domain of the bipartite response regulators"/>
    <property type="match status" value="1"/>
</dbReference>